<gene>
    <name evidence="1" type="ORF">BDP27DRAFT_1434229</name>
</gene>
<name>A0A9P5P5M4_9AGAR</name>
<dbReference type="Proteomes" id="UP000772434">
    <property type="component" value="Unassembled WGS sequence"/>
</dbReference>
<dbReference type="EMBL" id="JADNRY010000482">
    <property type="protein sequence ID" value="KAF9049190.1"/>
    <property type="molecule type" value="Genomic_DNA"/>
</dbReference>
<organism evidence="1 2">
    <name type="scientific">Rhodocollybia butyracea</name>
    <dbReference type="NCBI Taxonomy" id="206335"/>
    <lineage>
        <taxon>Eukaryota</taxon>
        <taxon>Fungi</taxon>
        <taxon>Dikarya</taxon>
        <taxon>Basidiomycota</taxon>
        <taxon>Agaricomycotina</taxon>
        <taxon>Agaricomycetes</taxon>
        <taxon>Agaricomycetidae</taxon>
        <taxon>Agaricales</taxon>
        <taxon>Marasmiineae</taxon>
        <taxon>Omphalotaceae</taxon>
        <taxon>Rhodocollybia</taxon>
    </lineage>
</organism>
<proteinExistence type="predicted"/>
<comment type="caution">
    <text evidence="1">The sequence shown here is derived from an EMBL/GenBank/DDBJ whole genome shotgun (WGS) entry which is preliminary data.</text>
</comment>
<protein>
    <submittedName>
        <fullName evidence="1">Uncharacterized protein</fullName>
    </submittedName>
</protein>
<sequence length="132" mass="14353">MPTVLNTIKKEAHAIQPDPTRRSPFSNNASAYSNSNPNCTSIGVILLYNSVFVTMDAVGNTDFSDNDNDGEFSAFDESSISPISLTTHPTPLSSIGIVDVPVYSPAYDSAHMLGLKGMKENEGFARYRFGWI</sequence>
<evidence type="ECO:0000313" key="1">
    <source>
        <dbReference type="EMBL" id="KAF9049190.1"/>
    </source>
</evidence>
<evidence type="ECO:0000313" key="2">
    <source>
        <dbReference type="Proteomes" id="UP000772434"/>
    </source>
</evidence>
<dbReference type="AlphaFoldDB" id="A0A9P5P5M4"/>
<reference evidence="1" key="1">
    <citation type="submission" date="2020-11" db="EMBL/GenBank/DDBJ databases">
        <authorList>
            <consortium name="DOE Joint Genome Institute"/>
            <person name="Ahrendt S."/>
            <person name="Riley R."/>
            <person name="Andreopoulos W."/>
            <person name="Labutti K."/>
            <person name="Pangilinan J."/>
            <person name="Ruiz-Duenas F.J."/>
            <person name="Barrasa J.M."/>
            <person name="Sanchez-Garcia M."/>
            <person name="Camarero S."/>
            <person name="Miyauchi S."/>
            <person name="Serrano A."/>
            <person name="Linde D."/>
            <person name="Babiker R."/>
            <person name="Drula E."/>
            <person name="Ayuso-Fernandez I."/>
            <person name="Pacheco R."/>
            <person name="Padilla G."/>
            <person name="Ferreira P."/>
            <person name="Barriuso J."/>
            <person name="Kellner H."/>
            <person name="Castanera R."/>
            <person name="Alfaro M."/>
            <person name="Ramirez L."/>
            <person name="Pisabarro A.G."/>
            <person name="Kuo A."/>
            <person name="Tritt A."/>
            <person name="Lipzen A."/>
            <person name="He G."/>
            <person name="Yan M."/>
            <person name="Ng V."/>
            <person name="Cullen D."/>
            <person name="Martin F."/>
            <person name="Rosso M.-N."/>
            <person name="Henrissat B."/>
            <person name="Hibbett D."/>
            <person name="Martinez A.T."/>
            <person name="Grigoriev I.V."/>
        </authorList>
    </citation>
    <scope>NUCLEOTIDE SEQUENCE</scope>
    <source>
        <strain evidence="1">AH 40177</strain>
    </source>
</reference>
<accession>A0A9P5P5M4</accession>
<keyword evidence="2" id="KW-1185">Reference proteome</keyword>